<proteinExistence type="inferred from homology"/>
<keyword evidence="9" id="KW-0699">rRNA-binding</keyword>
<dbReference type="InterPro" id="IPR014720">
    <property type="entry name" value="dsRBD_dom"/>
</dbReference>
<reference evidence="12 13" key="1">
    <citation type="journal article" date="2016" name="Nat. Commun.">
        <title>Thousands of microbial genomes shed light on interconnected biogeochemical processes in an aquifer system.</title>
        <authorList>
            <person name="Anantharaman K."/>
            <person name="Brown C.T."/>
            <person name="Hug L.A."/>
            <person name="Sharon I."/>
            <person name="Castelle C.J."/>
            <person name="Probst A.J."/>
            <person name="Thomas B.C."/>
            <person name="Singh A."/>
            <person name="Wilkins M.J."/>
            <person name="Karaoz U."/>
            <person name="Brodie E.L."/>
            <person name="Williams K.H."/>
            <person name="Hubbard S.S."/>
            <person name="Banfield J.F."/>
        </authorList>
    </citation>
    <scope>NUCLEOTIDE SEQUENCE [LARGE SCALE GENOMIC DNA]</scope>
</reference>
<evidence type="ECO:0000259" key="10">
    <source>
        <dbReference type="PROSITE" id="PS50137"/>
    </source>
</evidence>
<protein>
    <recommendedName>
        <fullName evidence="9">Ribonuclease 3</fullName>
        <ecNumber evidence="9">3.1.26.3</ecNumber>
    </recommendedName>
    <alternativeName>
        <fullName evidence="9">Ribonuclease III</fullName>
        <shortName evidence="9">RNase III</shortName>
    </alternativeName>
</protein>
<feature type="binding site" evidence="9">
    <location>
        <position position="49"/>
    </location>
    <ligand>
        <name>Mg(2+)</name>
        <dbReference type="ChEBI" id="CHEBI:18420"/>
    </ligand>
</feature>
<dbReference type="GO" id="GO:0003725">
    <property type="term" value="F:double-stranded RNA binding"/>
    <property type="evidence" value="ECO:0007669"/>
    <property type="project" value="TreeGrafter"/>
</dbReference>
<dbReference type="Pfam" id="PF14622">
    <property type="entry name" value="Ribonucleas_3_3"/>
    <property type="match status" value="1"/>
</dbReference>
<dbReference type="Pfam" id="PF00035">
    <property type="entry name" value="dsrm"/>
    <property type="match status" value="1"/>
</dbReference>
<dbReference type="SMART" id="SM00358">
    <property type="entry name" value="DSRM"/>
    <property type="match status" value="1"/>
</dbReference>
<evidence type="ECO:0000256" key="6">
    <source>
        <dbReference type="ARBA" id="ARBA00022759"/>
    </source>
</evidence>
<dbReference type="HAMAP" id="MF_00104">
    <property type="entry name" value="RNase_III"/>
    <property type="match status" value="1"/>
</dbReference>
<dbReference type="GO" id="GO:0019843">
    <property type="term" value="F:rRNA binding"/>
    <property type="evidence" value="ECO:0007669"/>
    <property type="project" value="UniProtKB-KW"/>
</dbReference>
<feature type="active site" evidence="9">
    <location>
        <position position="124"/>
    </location>
</feature>
<feature type="binding site" evidence="9">
    <location>
        <position position="124"/>
    </location>
    <ligand>
        <name>Mg(2+)</name>
        <dbReference type="ChEBI" id="CHEBI:18420"/>
    </ligand>
</feature>
<keyword evidence="9" id="KW-0479">Metal-binding</keyword>
<keyword evidence="5 9" id="KW-0540">Nuclease</keyword>
<dbReference type="EC" id="3.1.26.3" evidence="9"/>
<dbReference type="PROSITE" id="PS50142">
    <property type="entry name" value="RNASE_3_2"/>
    <property type="match status" value="1"/>
</dbReference>
<dbReference type="SUPFAM" id="SSF54768">
    <property type="entry name" value="dsRNA-binding domain-like"/>
    <property type="match status" value="1"/>
</dbReference>
<keyword evidence="3 9" id="KW-0698">rRNA processing</keyword>
<evidence type="ECO:0000256" key="3">
    <source>
        <dbReference type="ARBA" id="ARBA00022552"/>
    </source>
</evidence>
<evidence type="ECO:0000256" key="4">
    <source>
        <dbReference type="ARBA" id="ARBA00022664"/>
    </source>
</evidence>
<evidence type="ECO:0000256" key="2">
    <source>
        <dbReference type="ARBA" id="ARBA00010183"/>
    </source>
</evidence>
<keyword evidence="9" id="KW-0819">tRNA processing</keyword>
<dbReference type="InterPro" id="IPR036389">
    <property type="entry name" value="RNase_III_sf"/>
</dbReference>
<gene>
    <name evidence="9" type="primary">rnc</name>
    <name evidence="12" type="ORF">A3F08_03310</name>
</gene>
<keyword evidence="9" id="KW-0963">Cytoplasm</keyword>
<dbReference type="STRING" id="1797469.A3F08_03310"/>
<feature type="binding site" evidence="9">
    <location>
        <position position="121"/>
    </location>
    <ligand>
        <name>Mg(2+)</name>
        <dbReference type="ChEBI" id="CHEBI:18420"/>
    </ligand>
</feature>
<dbReference type="GO" id="GO:0006397">
    <property type="term" value="P:mRNA processing"/>
    <property type="evidence" value="ECO:0007669"/>
    <property type="project" value="UniProtKB-UniRule"/>
</dbReference>
<dbReference type="Gene3D" id="1.10.1520.10">
    <property type="entry name" value="Ribonuclease III domain"/>
    <property type="match status" value="1"/>
</dbReference>
<dbReference type="FunFam" id="1.10.1520.10:FF:000001">
    <property type="entry name" value="Ribonuclease 3"/>
    <property type="match status" value="1"/>
</dbReference>
<dbReference type="AlphaFoldDB" id="A0A1F5EK29"/>
<dbReference type="Gene3D" id="3.30.160.20">
    <property type="match status" value="1"/>
</dbReference>
<comment type="subunit">
    <text evidence="9">Homodimer.</text>
</comment>
<dbReference type="InterPro" id="IPR011907">
    <property type="entry name" value="RNase_III"/>
</dbReference>
<dbReference type="PANTHER" id="PTHR11207:SF0">
    <property type="entry name" value="RIBONUCLEASE 3"/>
    <property type="match status" value="1"/>
</dbReference>
<comment type="caution">
    <text evidence="12">The sequence shown here is derived from an EMBL/GenBank/DDBJ whole genome shotgun (WGS) entry which is preliminary data.</text>
</comment>
<feature type="domain" description="RNase III" evidence="11">
    <location>
        <begin position="7"/>
        <end position="135"/>
    </location>
</feature>
<comment type="catalytic activity">
    <reaction evidence="1 9">
        <text>Endonucleolytic cleavage to 5'-phosphomonoester.</text>
        <dbReference type="EC" id="3.1.26.3"/>
    </reaction>
</comment>
<accession>A0A1F5EK29</accession>
<dbReference type="GO" id="GO:0004525">
    <property type="term" value="F:ribonuclease III activity"/>
    <property type="evidence" value="ECO:0007669"/>
    <property type="project" value="UniProtKB-UniRule"/>
</dbReference>
<dbReference type="SMART" id="SM00535">
    <property type="entry name" value="RIBOc"/>
    <property type="match status" value="1"/>
</dbReference>
<dbReference type="GO" id="GO:0010468">
    <property type="term" value="P:regulation of gene expression"/>
    <property type="evidence" value="ECO:0007669"/>
    <property type="project" value="TreeGrafter"/>
</dbReference>
<feature type="domain" description="DRBM" evidence="10">
    <location>
        <begin position="162"/>
        <end position="232"/>
    </location>
</feature>
<dbReference type="PROSITE" id="PS00517">
    <property type="entry name" value="RNASE_3_1"/>
    <property type="match status" value="1"/>
</dbReference>
<dbReference type="SUPFAM" id="SSF69065">
    <property type="entry name" value="RNase III domain-like"/>
    <property type="match status" value="1"/>
</dbReference>
<keyword evidence="7 9" id="KW-0378">Hydrolase</keyword>
<comment type="function">
    <text evidence="9">Digests double-stranded RNA. Involved in the processing of primary rRNA transcript to yield the immediate precursors to the large and small rRNAs (23S and 16S). Processes some mRNAs, and tRNAs when they are encoded in the rRNA operon. Processes pre-crRNA and tracrRNA of type II CRISPR loci if present in the organism.</text>
</comment>
<dbReference type="EMBL" id="MEZV01000011">
    <property type="protein sequence ID" value="OGD67751.1"/>
    <property type="molecule type" value="Genomic_DNA"/>
</dbReference>
<dbReference type="GO" id="GO:0005737">
    <property type="term" value="C:cytoplasm"/>
    <property type="evidence" value="ECO:0007669"/>
    <property type="project" value="UniProtKB-SubCell"/>
</dbReference>
<comment type="cofactor">
    <cofactor evidence="9">
        <name>Mg(2+)</name>
        <dbReference type="ChEBI" id="CHEBI:18420"/>
    </cofactor>
</comment>
<comment type="subcellular location">
    <subcellularLocation>
        <location evidence="9">Cytoplasm</location>
    </subcellularLocation>
</comment>
<dbReference type="Proteomes" id="UP000176451">
    <property type="component" value="Unassembled WGS sequence"/>
</dbReference>
<dbReference type="NCBIfam" id="TIGR02191">
    <property type="entry name" value="RNaseIII"/>
    <property type="match status" value="1"/>
</dbReference>
<keyword evidence="8 9" id="KW-0694">RNA-binding</keyword>
<evidence type="ECO:0000256" key="7">
    <source>
        <dbReference type="ARBA" id="ARBA00022801"/>
    </source>
</evidence>
<evidence type="ECO:0000313" key="12">
    <source>
        <dbReference type="EMBL" id="OGD67751.1"/>
    </source>
</evidence>
<dbReference type="GO" id="GO:0046872">
    <property type="term" value="F:metal ion binding"/>
    <property type="evidence" value="ECO:0007669"/>
    <property type="project" value="UniProtKB-KW"/>
</dbReference>
<feature type="active site" evidence="9">
    <location>
        <position position="53"/>
    </location>
</feature>
<dbReference type="InterPro" id="IPR000999">
    <property type="entry name" value="RNase_III_dom"/>
</dbReference>
<evidence type="ECO:0000313" key="13">
    <source>
        <dbReference type="Proteomes" id="UP000176451"/>
    </source>
</evidence>
<evidence type="ECO:0000256" key="5">
    <source>
        <dbReference type="ARBA" id="ARBA00022722"/>
    </source>
</evidence>
<dbReference type="GO" id="GO:0006364">
    <property type="term" value="P:rRNA processing"/>
    <property type="evidence" value="ECO:0007669"/>
    <property type="project" value="UniProtKB-UniRule"/>
</dbReference>
<keyword evidence="9" id="KW-0460">Magnesium</keyword>
<dbReference type="CDD" id="cd00593">
    <property type="entry name" value="RIBOc"/>
    <property type="match status" value="1"/>
</dbReference>
<comment type="similarity">
    <text evidence="2">Belongs to the ribonuclease III family.</text>
</comment>
<dbReference type="CDD" id="cd10845">
    <property type="entry name" value="DSRM_RNAse_III_family"/>
    <property type="match status" value="1"/>
</dbReference>
<evidence type="ECO:0000256" key="8">
    <source>
        <dbReference type="ARBA" id="ARBA00022884"/>
    </source>
</evidence>
<keyword evidence="4 9" id="KW-0507">mRNA processing</keyword>
<dbReference type="GO" id="GO:0008033">
    <property type="term" value="P:tRNA processing"/>
    <property type="evidence" value="ECO:0007669"/>
    <property type="project" value="UniProtKB-KW"/>
</dbReference>
<evidence type="ECO:0000256" key="9">
    <source>
        <dbReference type="HAMAP-Rule" id="MF_00104"/>
    </source>
</evidence>
<evidence type="ECO:0000259" key="11">
    <source>
        <dbReference type="PROSITE" id="PS50142"/>
    </source>
</evidence>
<organism evidence="12 13">
    <name type="scientific">Candidatus Berkelbacteria bacterium RIFCSPHIGHO2_12_FULL_36_9</name>
    <dbReference type="NCBI Taxonomy" id="1797469"/>
    <lineage>
        <taxon>Bacteria</taxon>
        <taxon>Candidatus Berkelbacteria</taxon>
    </lineage>
</organism>
<name>A0A1F5EK29_9BACT</name>
<sequence length="232" mass="26545">MSVKTNLSAFEKRISLKFKDKELIKQVFVHRSYLNENPNFGLEHNERLEFLGDAVLELVVTEYLYLNYKNPEGELTNWRSALVKGQMLSQIATELGINEYLYLSKGESQSQGKSRQLILANTFEALVGAIYLDQGYKKSQQFINKFILVHLQRILDNELFKDAKSRLQELSQELNAVTPIYKVISESGQDHAKNFNIGVYLDNDKLFAEGLGSSKQEAEQDAAQKALEKWSN</sequence>
<dbReference type="PROSITE" id="PS50137">
    <property type="entry name" value="DS_RBD"/>
    <property type="match status" value="1"/>
</dbReference>
<dbReference type="PANTHER" id="PTHR11207">
    <property type="entry name" value="RIBONUCLEASE III"/>
    <property type="match status" value="1"/>
</dbReference>
<evidence type="ECO:0000256" key="1">
    <source>
        <dbReference type="ARBA" id="ARBA00000109"/>
    </source>
</evidence>
<keyword evidence="6 9" id="KW-0255">Endonuclease</keyword>